<feature type="region of interest" description="Disordered" evidence="1">
    <location>
        <begin position="34"/>
        <end position="53"/>
    </location>
</feature>
<dbReference type="AlphaFoldDB" id="A0A177A250"/>
<dbReference type="VEuPathDB" id="FungiDB:GMDG_08603"/>
<dbReference type="RefSeq" id="XP_024320651.1">
    <property type="nucleotide sequence ID" value="XM_024471813.1"/>
</dbReference>
<dbReference type="EMBL" id="KV441410">
    <property type="protein sequence ID" value="OAF55351.1"/>
    <property type="molecule type" value="Genomic_DNA"/>
</dbReference>
<dbReference type="GeneID" id="36291300"/>
<feature type="non-terminal residue" evidence="2">
    <location>
        <position position="53"/>
    </location>
</feature>
<sequence length="53" mass="5355">MDIYNFDKTGFIIGVILKGAPVAMVGGGFNAFNQPEGDAGITPSPGSPVLGSE</sequence>
<name>A0A177A250_9PEZI</name>
<reference evidence="2" key="1">
    <citation type="submission" date="2016-03" db="EMBL/GenBank/DDBJ databases">
        <title>Updated assembly of Pseudogymnoascus destructans, the fungus causing white-nose syndrome of bats.</title>
        <authorList>
            <person name="Palmer J.M."/>
            <person name="Drees K.P."/>
            <person name="Foster J.T."/>
            <person name="Lindner D.L."/>
        </authorList>
    </citation>
    <scope>NUCLEOTIDE SEQUENCE [LARGE SCALE GENOMIC DNA]</scope>
    <source>
        <strain evidence="2">20631-21</strain>
    </source>
</reference>
<accession>A0A177A250</accession>
<protein>
    <submittedName>
        <fullName evidence="2">Uncharacterized protein</fullName>
    </submittedName>
</protein>
<proteinExistence type="predicted"/>
<evidence type="ECO:0000256" key="1">
    <source>
        <dbReference type="SAM" id="MobiDB-lite"/>
    </source>
</evidence>
<gene>
    <name evidence="2" type="ORF">VC83_08258</name>
</gene>
<evidence type="ECO:0000313" key="2">
    <source>
        <dbReference type="EMBL" id="OAF55351.1"/>
    </source>
</evidence>
<dbReference type="Proteomes" id="UP000077154">
    <property type="component" value="Unassembled WGS sequence"/>
</dbReference>
<organism evidence="2">
    <name type="scientific">Pseudogymnoascus destructans</name>
    <dbReference type="NCBI Taxonomy" id="655981"/>
    <lineage>
        <taxon>Eukaryota</taxon>
        <taxon>Fungi</taxon>
        <taxon>Dikarya</taxon>
        <taxon>Ascomycota</taxon>
        <taxon>Pezizomycotina</taxon>
        <taxon>Leotiomycetes</taxon>
        <taxon>Thelebolales</taxon>
        <taxon>Thelebolaceae</taxon>
        <taxon>Pseudogymnoascus</taxon>
    </lineage>
</organism>